<feature type="chain" id="PRO_5029729147" evidence="1">
    <location>
        <begin position="22"/>
        <end position="698"/>
    </location>
</feature>
<dbReference type="Pfam" id="PF05193">
    <property type="entry name" value="Peptidase_M16_C"/>
    <property type="match status" value="1"/>
</dbReference>
<comment type="caution">
    <text evidence="4">The sequence shown here is derived from an EMBL/GenBank/DDBJ whole genome shotgun (WGS) entry which is preliminary data.</text>
</comment>
<dbReference type="InterPro" id="IPR007863">
    <property type="entry name" value="Peptidase_M16_C"/>
</dbReference>
<gene>
    <name evidence="4" type="ORF">GJJ30_01750</name>
</gene>
<reference evidence="4 5" key="1">
    <citation type="journal article" date="2018" name="Antonie Van Leeuwenhoek">
        <title>Larkinella terrae sp. nov., isolated from soil on Jeju Island, South Korea.</title>
        <authorList>
            <person name="Ten L.N."/>
            <person name="Jeon J."/>
            <person name="Park S.J."/>
            <person name="Park S."/>
            <person name="Lee S.Y."/>
            <person name="Kim M.K."/>
            <person name="Jung H.Y."/>
        </authorList>
    </citation>
    <scope>NUCLEOTIDE SEQUENCE [LARGE SCALE GENOMIC DNA]</scope>
    <source>
        <strain evidence="4 5">KCTC 52001</strain>
    </source>
</reference>
<dbReference type="Proteomes" id="UP000441754">
    <property type="component" value="Unassembled WGS sequence"/>
</dbReference>
<feature type="domain" description="Peptidase M16 N-terminal" evidence="2">
    <location>
        <begin position="87"/>
        <end position="173"/>
    </location>
</feature>
<dbReference type="InterPro" id="IPR011249">
    <property type="entry name" value="Metalloenz_LuxS/M16"/>
</dbReference>
<dbReference type="InterPro" id="IPR050361">
    <property type="entry name" value="MPP/UQCRC_Complex"/>
</dbReference>
<organism evidence="4 5">
    <name type="scientific">Larkinella terrae</name>
    <dbReference type="NCBI Taxonomy" id="2025311"/>
    <lineage>
        <taxon>Bacteria</taxon>
        <taxon>Pseudomonadati</taxon>
        <taxon>Bacteroidota</taxon>
        <taxon>Cytophagia</taxon>
        <taxon>Cytophagales</taxon>
        <taxon>Spirosomataceae</taxon>
        <taxon>Larkinella</taxon>
    </lineage>
</organism>
<proteinExistence type="predicted"/>
<dbReference type="PANTHER" id="PTHR11851">
    <property type="entry name" value="METALLOPROTEASE"/>
    <property type="match status" value="1"/>
</dbReference>
<dbReference type="SUPFAM" id="SSF63411">
    <property type="entry name" value="LuxS/MPP-like metallohydrolase"/>
    <property type="match status" value="2"/>
</dbReference>
<dbReference type="EMBL" id="WJXZ01000001">
    <property type="protein sequence ID" value="MRS59999.1"/>
    <property type="molecule type" value="Genomic_DNA"/>
</dbReference>
<evidence type="ECO:0000313" key="5">
    <source>
        <dbReference type="Proteomes" id="UP000441754"/>
    </source>
</evidence>
<protein>
    <submittedName>
        <fullName evidence="4">Insulinase family protein</fullName>
    </submittedName>
</protein>
<evidence type="ECO:0000259" key="2">
    <source>
        <dbReference type="Pfam" id="PF00675"/>
    </source>
</evidence>
<evidence type="ECO:0000256" key="1">
    <source>
        <dbReference type="SAM" id="SignalP"/>
    </source>
</evidence>
<dbReference type="Pfam" id="PF00675">
    <property type="entry name" value="Peptidase_M16"/>
    <property type="match status" value="1"/>
</dbReference>
<dbReference type="AlphaFoldDB" id="A0A7K0EDQ6"/>
<keyword evidence="5" id="KW-1185">Reference proteome</keyword>
<keyword evidence="1" id="KW-0732">Signal</keyword>
<name>A0A7K0EDQ6_9BACT</name>
<sequence>MMKAKYILAAGLMALGLSTQAQTLDRTKLPVDAPAPAIKIGKPVSFTLANGLKVFVVQNNKLPRVAFSLLFDYLPIREGEKAGYVSIASQLIKTGTKTRTKDQIDEAVDFIGGSLNTTPTGVYAMSLKKHTPKMLEVMSDVVLNPKFTQEELDKLKKQTKSGLASQKDNPAAIATRVSSILVYGKDHPYGEPDSEETVDRITLDDCRKFYETYYRPNIGYLAVVGDITPEEARPMVEKYFGKWQPGEVPKPTYEMPKPPAKTTIVMVDKPSSVQSMVYITHPVQLKPYTTESIQASLTNDILGGSGGNARLFNNLREKHGYTYGAYSTLTSDRLVGRFRANASVRNAVTDSAVGEFINELKSIRSSKPSAEELKSTKNTFAGNFIFTLEDPETIADFAINTARYHLPEDFFSNYLKNVDAVTVDQVEASANKLIDPEHAYIVVVGKASEVADKLKRFGDIVYYDLNGNKVEAPAPGKLTTSAVPAGLSADQVINKYLTAIGGKDAIAKITDVTQKMTTEVQGTKVDIESKQKGMTKFKLSVMAMGQVVQKVTSDGVKVKEEGGGGQSRASVDDEAKIEILKNAIFPELLFATMGAKTALVGTEKINGKDAYKVDVTLGKKTISEFYDVETGLKVQYTAIEQGPQGEMAVNTGLSNYKEVNGVKFPNTLTQNLGPMTMKMETQSLVVNTGLDDKEFTVQ</sequence>
<evidence type="ECO:0000313" key="4">
    <source>
        <dbReference type="EMBL" id="MRS59999.1"/>
    </source>
</evidence>
<dbReference type="RefSeq" id="WP_154172516.1">
    <property type="nucleotide sequence ID" value="NZ_WJXZ01000001.1"/>
</dbReference>
<dbReference type="GO" id="GO:0046872">
    <property type="term" value="F:metal ion binding"/>
    <property type="evidence" value="ECO:0007669"/>
    <property type="project" value="InterPro"/>
</dbReference>
<dbReference type="InterPro" id="IPR011765">
    <property type="entry name" value="Pept_M16_N"/>
</dbReference>
<evidence type="ECO:0000259" key="3">
    <source>
        <dbReference type="Pfam" id="PF05193"/>
    </source>
</evidence>
<accession>A0A7K0EDQ6</accession>
<dbReference type="OrthoDB" id="9811314at2"/>
<dbReference type="Gene3D" id="3.30.830.10">
    <property type="entry name" value="Metalloenzyme, LuxS/M16 peptidase-like"/>
    <property type="match status" value="2"/>
</dbReference>
<feature type="domain" description="Peptidase M16 C-terminal" evidence="3">
    <location>
        <begin position="200"/>
        <end position="379"/>
    </location>
</feature>
<feature type="signal peptide" evidence="1">
    <location>
        <begin position="1"/>
        <end position="21"/>
    </location>
</feature>
<dbReference type="PANTHER" id="PTHR11851:SF224">
    <property type="entry name" value="PROCESSING PROTEASE"/>
    <property type="match status" value="1"/>
</dbReference>